<organism evidence="2">
    <name type="scientific">uncultured marine virus</name>
    <dbReference type="NCBI Taxonomy" id="186617"/>
    <lineage>
        <taxon>Viruses</taxon>
        <taxon>environmental samples</taxon>
    </lineage>
</organism>
<accession>A0A0F7L7M3</accession>
<proteinExistence type="predicted"/>
<keyword evidence="1" id="KW-0812">Transmembrane</keyword>
<feature type="transmembrane region" description="Helical" evidence="1">
    <location>
        <begin position="35"/>
        <end position="59"/>
    </location>
</feature>
<name>A0A0F7L7M3_9VIRU</name>
<keyword evidence="1" id="KW-1133">Transmembrane helix</keyword>
<evidence type="ECO:0000313" key="2">
    <source>
        <dbReference type="EMBL" id="AKH47026.1"/>
    </source>
</evidence>
<protein>
    <submittedName>
        <fullName evidence="2">Uncharacterized protein</fullName>
    </submittedName>
</protein>
<dbReference type="EMBL" id="KR029588">
    <property type="protein sequence ID" value="AKH47026.1"/>
    <property type="molecule type" value="Genomic_DNA"/>
</dbReference>
<reference evidence="2" key="2">
    <citation type="submission" date="2015-03" db="EMBL/GenBank/DDBJ databases">
        <authorList>
            <person name="Chow C.-E.T."/>
            <person name="Winget D.M."/>
            <person name="White R.A.III."/>
            <person name="Hallam S.J."/>
            <person name="Suttle C.A."/>
        </authorList>
    </citation>
    <scope>NUCLEOTIDE SEQUENCE</scope>
    <source>
        <strain evidence="2">Anoxic2_4</strain>
    </source>
</reference>
<feature type="transmembrane region" description="Helical" evidence="1">
    <location>
        <begin position="12"/>
        <end position="29"/>
    </location>
</feature>
<reference evidence="2" key="1">
    <citation type="journal article" date="2015" name="Front. Microbiol.">
        <title>Combining genomic sequencing methods to explore viral diversity and reveal potential virus-host interactions.</title>
        <authorList>
            <person name="Chow C.E."/>
            <person name="Winget D.M."/>
            <person name="White R.A.III."/>
            <person name="Hallam S.J."/>
            <person name="Suttle C.A."/>
        </authorList>
    </citation>
    <scope>NUCLEOTIDE SEQUENCE</scope>
    <source>
        <strain evidence="2">Anoxic2_4</strain>
    </source>
</reference>
<sequence>MKKVSKQFVGAILYILSGWVAYLGSMYIGTDFVGFMMWTGFAIFPLAIGGIALIISGYLDK</sequence>
<keyword evidence="1" id="KW-0472">Membrane</keyword>
<evidence type="ECO:0000256" key="1">
    <source>
        <dbReference type="SAM" id="Phobius"/>
    </source>
</evidence>